<comment type="caution">
    <text evidence="2">The sequence shown here is derived from an EMBL/GenBank/DDBJ whole genome shotgun (WGS) entry which is preliminary data.</text>
</comment>
<feature type="domain" description="Baseplate structural protein Gp10 C-terminal" evidence="1">
    <location>
        <begin position="86"/>
        <end position="187"/>
    </location>
</feature>
<dbReference type="AlphaFoldDB" id="A0A8G2IY50"/>
<dbReference type="Proteomes" id="UP000291866">
    <property type="component" value="Unassembled WGS sequence"/>
</dbReference>
<proteinExistence type="predicted"/>
<dbReference type="RefSeq" id="WP_131602195.1">
    <property type="nucleotide sequence ID" value="NZ_SJLU01000014.1"/>
</dbReference>
<evidence type="ECO:0000259" key="1">
    <source>
        <dbReference type="Pfam" id="PF21939"/>
    </source>
</evidence>
<name>A0A8G2IY50_RHILV</name>
<dbReference type="InterPro" id="IPR053827">
    <property type="entry name" value="Gp10_C"/>
</dbReference>
<evidence type="ECO:0000313" key="3">
    <source>
        <dbReference type="Proteomes" id="UP000291866"/>
    </source>
</evidence>
<sequence>MKKTMQIAALGFAVVLGGVGEHYLRLSPAIAQDAAECTTLFDCAQKAMQAALEAKQAFRISAPAGAVMAFDLAECPQGWEPFQKLAGRVIIGVGLEPGSSLSPRKYQDTGGEEIHKLSVAELPSHNHADGQFKYMLTSNGSWTIAASGQDDSSGEPNLAHMGEIQPIGGDKPHNNMQPYYTLTYCRRT</sequence>
<dbReference type="EMBL" id="SJLU01000014">
    <property type="protein sequence ID" value="TBX89054.1"/>
    <property type="molecule type" value="Genomic_DNA"/>
</dbReference>
<protein>
    <recommendedName>
        <fullName evidence="1">Baseplate structural protein Gp10 C-terminal domain-containing protein</fullName>
    </recommendedName>
</protein>
<gene>
    <name evidence="2" type="ORF">E0H31_25610</name>
</gene>
<evidence type="ECO:0000313" key="2">
    <source>
        <dbReference type="EMBL" id="TBX89054.1"/>
    </source>
</evidence>
<accession>A0A8G2IY50</accession>
<organism evidence="2 3">
    <name type="scientific">Rhizobium leguminosarum bv. viciae</name>
    <dbReference type="NCBI Taxonomy" id="387"/>
    <lineage>
        <taxon>Bacteria</taxon>
        <taxon>Pseudomonadati</taxon>
        <taxon>Pseudomonadota</taxon>
        <taxon>Alphaproteobacteria</taxon>
        <taxon>Hyphomicrobiales</taxon>
        <taxon>Rhizobiaceae</taxon>
        <taxon>Rhizobium/Agrobacterium group</taxon>
        <taxon>Rhizobium</taxon>
    </lineage>
</organism>
<dbReference type="SUPFAM" id="SSF88874">
    <property type="entry name" value="Receptor-binding domain of short tail fibre protein gp12"/>
    <property type="match status" value="1"/>
</dbReference>
<reference evidence="2 3" key="1">
    <citation type="submission" date="2019-02" db="EMBL/GenBank/DDBJ databases">
        <title>The competitiveness to form nodules shapes the capacities of Rhizobium leguminosarum sv viciae communities to promote symbiosis with specific hosts.</title>
        <authorList>
            <person name="Boivin S."/>
            <person name="Lepetit M."/>
        </authorList>
    </citation>
    <scope>NUCLEOTIDE SEQUENCE [LARGE SCALE GENOMIC DNA]</scope>
    <source>
        <strain evidence="2 3">SPF4F3</strain>
    </source>
</reference>
<dbReference type="Pfam" id="PF21939">
    <property type="entry name" value="Gp10_C"/>
    <property type="match status" value="1"/>
</dbReference>